<feature type="compositionally biased region" description="Pro residues" evidence="2">
    <location>
        <begin position="122"/>
        <end position="138"/>
    </location>
</feature>
<reference evidence="3 4" key="1">
    <citation type="journal article" date="2014" name="Genome Announc.">
        <title>Draft Genome Sequence of Gordonia alkanivorans Strain CGMCC6845, a Halotolerant Hydrocarbon-Degrading Bacterium.</title>
        <authorList>
            <person name="Wang X."/>
            <person name="Jin D."/>
            <person name="Zhou L."/>
            <person name="Wu L."/>
            <person name="An W."/>
            <person name="Zhao L."/>
        </authorList>
    </citation>
    <scope>NUCLEOTIDE SEQUENCE [LARGE SCALE GENOMIC DNA]</scope>
    <source>
        <strain evidence="3 4">CGMCC 6845</strain>
    </source>
</reference>
<feature type="compositionally biased region" description="Low complexity" evidence="2">
    <location>
        <begin position="83"/>
        <end position="102"/>
    </location>
</feature>
<dbReference type="AlphaFoldDB" id="W9DGW8"/>
<sequence length="247" mass="25610">MCEHGRVSSQKRTGLTAVDLESLSAALAAGKRVTVYLRDPMPSLGLDAGTSARVLSVDGSTVTVRPKGVDDQLPFEADELQRARSASAPAKAAPRSPRTAPADPTPSVRPAPTPKAAAVEPKPTPEPTTRPEPAPPRSAAPKSAPAKAARRSKNSTAAVSVTITSAGESLWTVSVAHGSKKGKPAEVTADRVARAMQELGDDAAITAVDEVIESAREAAQRKIEELTRELENARAALAHLDVGPAES</sequence>
<evidence type="ECO:0000256" key="2">
    <source>
        <dbReference type="SAM" id="MobiDB-lite"/>
    </source>
</evidence>
<accession>W9DGW8</accession>
<evidence type="ECO:0000313" key="4">
    <source>
        <dbReference type="Proteomes" id="UP000035035"/>
    </source>
</evidence>
<feature type="coiled-coil region" evidence="1">
    <location>
        <begin position="209"/>
        <end position="243"/>
    </location>
</feature>
<dbReference type="Proteomes" id="UP000035035">
    <property type="component" value="Unassembled WGS sequence"/>
</dbReference>
<dbReference type="Pfam" id="PF19844">
    <property type="entry name" value="DUF6319"/>
    <property type="match status" value="1"/>
</dbReference>
<comment type="caution">
    <text evidence="3">The sequence shown here is derived from an EMBL/GenBank/DDBJ whole genome shotgun (WGS) entry which is preliminary data.</text>
</comment>
<protein>
    <recommendedName>
        <fullName evidence="5">Translation initiation factor</fullName>
    </recommendedName>
</protein>
<keyword evidence="4" id="KW-1185">Reference proteome</keyword>
<organism evidence="3 4">
    <name type="scientific">Gordonia alkanivorans CGMCC 6845</name>
    <dbReference type="NCBI Taxonomy" id="1423140"/>
    <lineage>
        <taxon>Bacteria</taxon>
        <taxon>Bacillati</taxon>
        <taxon>Actinomycetota</taxon>
        <taxon>Actinomycetes</taxon>
        <taxon>Mycobacteriales</taxon>
        <taxon>Gordoniaceae</taxon>
        <taxon>Gordonia</taxon>
    </lineage>
</organism>
<evidence type="ECO:0000313" key="3">
    <source>
        <dbReference type="EMBL" id="ETA05510.1"/>
    </source>
</evidence>
<feature type="region of interest" description="Disordered" evidence="2">
    <location>
        <begin position="81"/>
        <end position="158"/>
    </location>
</feature>
<dbReference type="InterPro" id="IPR046282">
    <property type="entry name" value="DUF6319"/>
</dbReference>
<keyword evidence="1" id="KW-0175">Coiled coil</keyword>
<proteinExistence type="predicted"/>
<dbReference type="EMBL" id="AYXO01000045">
    <property type="protein sequence ID" value="ETA05510.1"/>
    <property type="molecule type" value="Genomic_DNA"/>
</dbReference>
<evidence type="ECO:0000256" key="1">
    <source>
        <dbReference type="SAM" id="Coils"/>
    </source>
</evidence>
<dbReference type="HOGENOM" id="CLU_1146488_0_0_11"/>
<name>W9DGW8_9ACTN</name>
<dbReference type="PATRIC" id="fig|1423140.3.peg.3742"/>
<gene>
    <name evidence="3" type="ORF">V525_18760</name>
</gene>
<feature type="compositionally biased region" description="Pro residues" evidence="2">
    <location>
        <begin position="103"/>
        <end position="113"/>
    </location>
</feature>
<evidence type="ECO:0008006" key="5">
    <source>
        <dbReference type="Google" id="ProtNLM"/>
    </source>
</evidence>